<comment type="caution">
    <text evidence="2">The sequence shown here is derived from an EMBL/GenBank/DDBJ whole genome shotgun (WGS) entry which is preliminary data.</text>
</comment>
<feature type="compositionally biased region" description="Low complexity" evidence="1">
    <location>
        <begin position="16"/>
        <end position="26"/>
    </location>
</feature>
<dbReference type="Proteomes" id="UP000775213">
    <property type="component" value="Unassembled WGS sequence"/>
</dbReference>
<gene>
    <name evidence="2" type="ORF">IEQ34_020137</name>
</gene>
<feature type="region of interest" description="Disordered" evidence="1">
    <location>
        <begin position="1"/>
        <end position="31"/>
    </location>
</feature>
<organism evidence="2 3">
    <name type="scientific">Dendrobium chrysotoxum</name>
    <name type="common">Orchid</name>
    <dbReference type="NCBI Taxonomy" id="161865"/>
    <lineage>
        <taxon>Eukaryota</taxon>
        <taxon>Viridiplantae</taxon>
        <taxon>Streptophyta</taxon>
        <taxon>Embryophyta</taxon>
        <taxon>Tracheophyta</taxon>
        <taxon>Spermatophyta</taxon>
        <taxon>Magnoliopsida</taxon>
        <taxon>Liliopsida</taxon>
        <taxon>Asparagales</taxon>
        <taxon>Orchidaceae</taxon>
        <taxon>Epidendroideae</taxon>
        <taxon>Malaxideae</taxon>
        <taxon>Dendrobiinae</taxon>
        <taxon>Dendrobium</taxon>
    </lineage>
</organism>
<evidence type="ECO:0000313" key="3">
    <source>
        <dbReference type="Proteomes" id="UP000775213"/>
    </source>
</evidence>
<feature type="compositionally biased region" description="Polar residues" evidence="1">
    <location>
        <begin position="1"/>
        <end position="15"/>
    </location>
</feature>
<dbReference type="AlphaFoldDB" id="A0AAV7FKE7"/>
<reference evidence="2 3" key="1">
    <citation type="journal article" date="2021" name="Hortic Res">
        <title>Chromosome-scale assembly of the Dendrobium chrysotoxum genome enhances the understanding of orchid evolution.</title>
        <authorList>
            <person name="Zhang Y."/>
            <person name="Zhang G.Q."/>
            <person name="Zhang D."/>
            <person name="Liu X.D."/>
            <person name="Xu X.Y."/>
            <person name="Sun W.H."/>
            <person name="Yu X."/>
            <person name="Zhu X."/>
            <person name="Wang Z.W."/>
            <person name="Zhao X."/>
            <person name="Zhong W.Y."/>
            <person name="Chen H."/>
            <person name="Yin W.L."/>
            <person name="Huang T."/>
            <person name="Niu S.C."/>
            <person name="Liu Z.J."/>
        </authorList>
    </citation>
    <scope>NUCLEOTIDE SEQUENCE [LARGE SCALE GENOMIC DNA]</scope>
    <source>
        <strain evidence="2">Lindl</strain>
    </source>
</reference>
<protein>
    <submittedName>
        <fullName evidence="2">Uncharacterized protein</fullName>
    </submittedName>
</protein>
<evidence type="ECO:0000256" key="1">
    <source>
        <dbReference type="SAM" id="MobiDB-lite"/>
    </source>
</evidence>
<dbReference type="EMBL" id="JAGFBR010000018">
    <property type="protein sequence ID" value="KAH0449445.1"/>
    <property type="molecule type" value="Genomic_DNA"/>
</dbReference>
<evidence type="ECO:0000313" key="2">
    <source>
        <dbReference type="EMBL" id="KAH0449445.1"/>
    </source>
</evidence>
<sequence length="211" mass="21989">MPIGSYNQSEFMQGKSSMLSPSSSQSDDIEFSEEGATSACLIRTGSGKEAAAFPRSNREVMMAIKSGANAPAKSALTTASVVKALPEVTVVAGDGGGGGRQWRSKVVVDGGGHRWLPVVVEVVADGGGQSWWPAVAVKGGGRRWLEVVIGGGGSGGRRWPEVVAGGGRGGGRWDDPILTSGNIVIMRADIDQLITNDYLDNEHVDAFANKF</sequence>
<proteinExistence type="predicted"/>
<accession>A0AAV7FKE7</accession>
<keyword evidence="3" id="KW-1185">Reference proteome</keyword>
<name>A0AAV7FKE7_DENCH</name>